<comment type="similarity">
    <text evidence="2">Belongs to the NRDE2 family.</text>
</comment>
<dbReference type="Gene3D" id="1.25.40.10">
    <property type="entry name" value="Tetratricopeptide repeat domain"/>
    <property type="match status" value="1"/>
</dbReference>
<evidence type="ECO:0000256" key="4">
    <source>
        <dbReference type="ARBA" id="ARBA00023242"/>
    </source>
</evidence>
<dbReference type="OrthoDB" id="297219at2759"/>
<dbReference type="SUPFAM" id="SSF48452">
    <property type="entry name" value="TPR-like"/>
    <property type="match status" value="1"/>
</dbReference>
<dbReference type="GO" id="GO:1902369">
    <property type="term" value="P:negative regulation of RNA catabolic process"/>
    <property type="evidence" value="ECO:0007669"/>
    <property type="project" value="TreeGrafter"/>
</dbReference>
<dbReference type="PANTHER" id="PTHR13471">
    <property type="entry name" value="TETRATRICOPEPTIDE-LIKE HELICAL"/>
    <property type="match status" value="1"/>
</dbReference>
<dbReference type="GO" id="GO:0006396">
    <property type="term" value="P:RNA processing"/>
    <property type="evidence" value="ECO:0007669"/>
    <property type="project" value="InterPro"/>
</dbReference>
<sequence length="1101" mass="126745">MSFPSFSSFPVFESFPDLEPGPSSRQRDESKTESTKHTTNKERRSKSNKRRERDDSVVEKEKGKRKEVDRDEREGKRKKKRKRHSKHHHDSDSDSMVTQRLGESKAQEELNSEYYSKTSETPHHIFFEDSKGDPLNITYGSLHSGKVPRYDPFYCGKQVLGIRKGLIALYRNDKGIEIGRPTWIFIKSPLTEKRARKRLASKKRIRLVPTSKTLSMYEEIDGFIRVKEHSQKEDDQSYRAISKEGRKDDSDSDSAPSEDENDGSGYDSDSSPMTAREEYIRSLEQALSREPTVIPNWLQLLERTISDIPASSKNAATVRSEMIVSVLARALEAHPHNSSSVLLRLKYLKAGESIWSKERLEEEWIKALQASKSSDLRVEWLDWKIRNTSGVGDLLDDASYTLQNIGNELLEEDAELARLRIFWRITIFLQQAGFVERAFSLFQAQAELSFNIAERDEVKSLKERLDLLEEFWDSEVRRMGESGAKGWKNWQSAKESNDNPEGPRKLAGIDSQNPYDIWIHNEMESDRCLFLPNRIDYADDEDPYTVILFSDIRPFLFHLSTQKGKNMFRMVWLAFMGLHIPGLSSALSTSEVVWDDRWADTTLMQPRVLRSLFPPKHTLLKVTTDSVAGALVGKERTYKPSFDLPRSWCLDAVEPLEGFGKEEQFRNWSKGYASQLDRNALITISNIFDQMQLGNDKHDWLTKHLAFEASGVNLQSALKRSQAVLSSESSSPVLLAAHASLERMNKKFDKAVKVYRVGLTSLSQTKDPNIVYLWWGLAELQWLRLRDDAALEAILRSAGQSTERTGINILRTKGQLEDFCKDYRITWEARHRWIKLRILLELLTGPLDSAIEVAERLQSTEAIGGVQHEALMMSILVMVYHHTVTLSNPAPPRIFRELVHKALELYPDNSIILGCFLECEKGEGVWGRVRNLLSEGISGKSLARRLMEVWIAGWDEGRWLSEVERVREKLEAAVSSDRTKGSAILWIIYIRFEIAADDPKKAKRVLYRALGECPMVKGLYLLAFEEEFRTEFSKRELLTLYETMLERGLRLRKSLSEVLEEYGGMDRDHDVADVERRDVENDIDVDEQMYASRELRRLMPY</sequence>
<dbReference type="GO" id="GO:0071013">
    <property type="term" value="C:catalytic step 2 spliceosome"/>
    <property type="evidence" value="ECO:0007669"/>
    <property type="project" value="TreeGrafter"/>
</dbReference>
<evidence type="ECO:0000256" key="3">
    <source>
        <dbReference type="ARBA" id="ARBA00022737"/>
    </source>
</evidence>
<keyword evidence="3" id="KW-0677">Repeat</keyword>
<feature type="compositionally biased region" description="Low complexity" evidence="5">
    <location>
        <begin position="1"/>
        <end position="15"/>
    </location>
</feature>
<evidence type="ECO:0000256" key="1">
    <source>
        <dbReference type="ARBA" id="ARBA00004123"/>
    </source>
</evidence>
<dbReference type="PANTHER" id="PTHR13471:SF0">
    <property type="entry name" value="NUCLEAR EXOSOME REGULATOR NRDE2"/>
    <property type="match status" value="1"/>
</dbReference>
<evidence type="ECO:0000313" key="6">
    <source>
        <dbReference type="EMBL" id="PAV22290.1"/>
    </source>
</evidence>
<evidence type="ECO:0000256" key="5">
    <source>
        <dbReference type="SAM" id="MobiDB-lite"/>
    </source>
</evidence>
<feature type="compositionally biased region" description="Acidic residues" evidence="5">
    <location>
        <begin position="250"/>
        <end position="262"/>
    </location>
</feature>
<feature type="region of interest" description="Disordered" evidence="5">
    <location>
        <begin position="1"/>
        <end position="109"/>
    </location>
</feature>
<feature type="compositionally biased region" description="Basic and acidic residues" evidence="5">
    <location>
        <begin position="51"/>
        <end position="75"/>
    </location>
</feature>
<dbReference type="InterPro" id="IPR011990">
    <property type="entry name" value="TPR-like_helical_dom_sf"/>
</dbReference>
<evidence type="ECO:0008006" key="8">
    <source>
        <dbReference type="Google" id="ProtNLM"/>
    </source>
</evidence>
<evidence type="ECO:0000256" key="2">
    <source>
        <dbReference type="ARBA" id="ARBA00009265"/>
    </source>
</evidence>
<gene>
    <name evidence="6" type="ORF">PNOK_0224700</name>
</gene>
<organism evidence="6 7">
    <name type="scientific">Pyrrhoderma noxium</name>
    <dbReference type="NCBI Taxonomy" id="2282107"/>
    <lineage>
        <taxon>Eukaryota</taxon>
        <taxon>Fungi</taxon>
        <taxon>Dikarya</taxon>
        <taxon>Basidiomycota</taxon>
        <taxon>Agaricomycotina</taxon>
        <taxon>Agaricomycetes</taxon>
        <taxon>Hymenochaetales</taxon>
        <taxon>Hymenochaetaceae</taxon>
        <taxon>Pyrrhoderma</taxon>
    </lineage>
</organism>
<reference evidence="6 7" key="1">
    <citation type="journal article" date="2017" name="Mol. Ecol.">
        <title>Comparative and population genomic landscape of Phellinus noxius: A hypervariable fungus causing root rot in trees.</title>
        <authorList>
            <person name="Chung C.L."/>
            <person name="Lee T.J."/>
            <person name="Akiba M."/>
            <person name="Lee H.H."/>
            <person name="Kuo T.H."/>
            <person name="Liu D."/>
            <person name="Ke H.M."/>
            <person name="Yokoi T."/>
            <person name="Roa M.B."/>
            <person name="Lu M.J."/>
            <person name="Chang Y.Y."/>
            <person name="Ann P.J."/>
            <person name="Tsai J.N."/>
            <person name="Chen C.Y."/>
            <person name="Tzean S.S."/>
            <person name="Ota Y."/>
            <person name="Hattori T."/>
            <person name="Sahashi N."/>
            <person name="Liou R.F."/>
            <person name="Kikuchi T."/>
            <person name="Tsai I.J."/>
        </authorList>
    </citation>
    <scope>NUCLEOTIDE SEQUENCE [LARGE SCALE GENOMIC DNA]</scope>
    <source>
        <strain evidence="6 7">FFPRI411160</strain>
    </source>
</reference>
<accession>A0A286URS3</accession>
<name>A0A286URS3_9AGAM</name>
<dbReference type="AlphaFoldDB" id="A0A286URS3"/>
<dbReference type="SMART" id="SM00386">
    <property type="entry name" value="HAT"/>
    <property type="match status" value="2"/>
</dbReference>
<feature type="compositionally biased region" description="Basic and acidic residues" evidence="5">
    <location>
        <begin position="25"/>
        <end position="42"/>
    </location>
</feature>
<dbReference type="EMBL" id="NBII01000002">
    <property type="protein sequence ID" value="PAV22290.1"/>
    <property type="molecule type" value="Genomic_DNA"/>
</dbReference>
<feature type="region of interest" description="Disordered" evidence="5">
    <location>
        <begin position="487"/>
        <end position="508"/>
    </location>
</feature>
<dbReference type="STRING" id="2282107.A0A286URS3"/>
<proteinExistence type="inferred from homology"/>
<comment type="caution">
    <text evidence="6">The sequence shown here is derived from an EMBL/GenBank/DDBJ whole genome shotgun (WGS) entry which is preliminary data.</text>
</comment>
<dbReference type="InterPro" id="IPR013633">
    <property type="entry name" value="NRDE-2"/>
</dbReference>
<feature type="compositionally biased region" description="Basic residues" evidence="5">
    <location>
        <begin position="76"/>
        <end position="88"/>
    </location>
</feature>
<feature type="region of interest" description="Disordered" evidence="5">
    <location>
        <begin position="231"/>
        <end position="274"/>
    </location>
</feature>
<keyword evidence="7" id="KW-1185">Reference proteome</keyword>
<dbReference type="InParanoid" id="A0A286URS3"/>
<dbReference type="GO" id="GO:0031048">
    <property type="term" value="P:regulatory ncRNA-mediated heterochromatin formation"/>
    <property type="evidence" value="ECO:0007669"/>
    <property type="project" value="TreeGrafter"/>
</dbReference>
<feature type="compositionally biased region" description="Basic and acidic residues" evidence="5">
    <location>
        <begin position="231"/>
        <end position="249"/>
    </location>
</feature>
<feature type="compositionally biased region" description="Basic and acidic residues" evidence="5">
    <location>
        <begin position="495"/>
        <end position="504"/>
    </location>
</feature>
<dbReference type="Proteomes" id="UP000217199">
    <property type="component" value="Unassembled WGS sequence"/>
</dbReference>
<keyword evidence="4" id="KW-0539">Nucleus</keyword>
<dbReference type="InterPro" id="IPR003107">
    <property type="entry name" value="HAT"/>
</dbReference>
<dbReference type="Pfam" id="PF08424">
    <property type="entry name" value="NRDE-2"/>
    <property type="match status" value="1"/>
</dbReference>
<evidence type="ECO:0000313" key="7">
    <source>
        <dbReference type="Proteomes" id="UP000217199"/>
    </source>
</evidence>
<comment type="subcellular location">
    <subcellularLocation>
        <location evidence="1">Nucleus</location>
    </subcellularLocation>
</comment>
<protein>
    <recommendedName>
        <fullName evidence="8">DUF1740-domain-containing protein</fullName>
    </recommendedName>
</protein>